<dbReference type="PANTHER" id="PTHR42918">
    <property type="entry name" value="LYSYL-TRNA SYNTHETASE"/>
    <property type="match status" value="1"/>
</dbReference>
<dbReference type="InterPro" id="IPR004365">
    <property type="entry name" value="NA-bd_OB_tRNA"/>
</dbReference>
<dbReference type="InterPro" id="IPR002313">
    <property type="entry name" value="Lys-tRNA-ligase_II"/>
</dbReference>
<feature type="domain" description="Aminoacyl-transfer RNA synthetases class-II family profile" evidence="16">
    <location>
        <begin position="181"/>
        <end position="500"/>
    </location>
</feature>
<comment type="subunit">
    <text evidence="3 13">Homodimer.</text>
</comment>
<dbReference type="GO" id="GO:0000287">
    <property type="term" value="F:magnesium ion binding"/>
    <property type="evidence" value="ECO:0007669"/>
    <property type="project" value="UniProtKB-UniRule"/>
</dbReference>
<sequence length="502" mass="58050">MHDHQPENEQVSTSDLIQQRRTKLEEWRKSGGAYPTDFRRNALAQDLMTQHENKEEAELEANPIEVKVAGRIMTRRLMGKASFTHIQDMSGRIQLYIRQDEVTPEVYEAFKQWDLGDIIGAEGHLFKTKTGELSVKVKKIVLLTKAIRPLPDKFHGLTDQETRYRQRYLDLIANEEARRTFLMRSNITDSIRQFLKEQHFLEVETPMMQVLAGGAAAKPFVTYHHALDMPLFLRIAPELYLKRLVVGGFERVFEINRNFRNEGLSTQHNPEFTMLEFYQAYADYNDLMDLTENMFRKIARDVLGQMQFSYQGTALDFSKPFTRLTLKEAILAYNSDLKAADIETLERAKETAKKLGIPTQESYGLGKIQVEIFEKTVEQKLKQPTFITQYPAEVSPLARRNDQDPFVTDRFELFIAGREIANGFTELNDPEDQAERFHKQMRDKAEGDEEAMPYDEDYIVALEHGLPPTAGEGIGIDRLVMLFTDSPSIRDVILFPHMRPKE</sequence>
<keyword evidence="5 13" id="KW-0436">Ligase</keyword>
<dbReference type="FunFam" id="2.40.50.140:FF:000024">
    <property type="entry name" value="Lysine--tRNA ligase"/>
    <property type="match status" value="1"/>
</dbReference>
<keyword evidence="4 13" id="KW-0963">Cytoplasm</keyword>
<dbReference type="GO" id="GO:0005829">
    <property type="term" value="C:cytosol"/>
    <property type="evidence" value="ECO:0007669"/>
    <property type="project" value="TreeGrafter"/>
</dbReference>
<comment type="catalytic activity">
    <reaction evidence="12 13 14">
        <text>tRNA(Lys) + L-lysine + ATP = L-lysyl-tRNA(Lys) + AMP + diphosphate</text>
        <dbReference type="Rhea" id="RHEA:20792"/>
        <dbReference type="Rhea" id="RHEA-COMP:9696"/>
        <dbReference type="Rhea" id="RHEA-COMP:9697"/>
        <dbReference type="ChEBI" id="CHEBI:30616"/>
        <dbReference type="ChEBI" id="CHEBI:32551"/>
        <dbReference type="ChEBI" id="CHEBI:33019"/>
        <dbReference type="ChEBI" id="CHEBI:78442"/>
        <dbReference type="ChEBI" id="CHEBI:78529"/>
        <dbReference type="ChEBI" id="CHEBI:456215"/>
        <dbReference type="EC" id="6.1.1.6"/>
    </reaction>
</comment>
<evidence type="ECO:0000256" key="6">
    <source>
        <dbReference type="ARBA" id="ARBA00022723"/>
    </source>
</evidence>
<comment type="subcellular location">
    <subcellularLocation>
        <location evidence="1 13">Cytoplasm</location>
    </subcellularLocation>
</comment>
<evidence type="ECO:0000256" key="14">
    <source>
        <dbReference type="RuleBase" id="RU000336"/>
    </source>
</evidence>
<evidence type="ECO:0000256" key="13">
    <source>
        <dbReference type="HAMAP-Rule" id="MF_00252"/>
    </source>
</evidence>
<dbReference type="HAMAP" id="MF_00252">
    <property type="entry name" value="Lys_tRNA_synth_class2"/>
    <property type="match status" value="1"/>
</dbReference>
<evidence type="ECO:0000256" key="10">
    <source>
        <dbReference type="ARBA" id="ARBA00022917"/>
    </source>
</evidence>
<evidence type="ECO:0000259" key="16">
    <source>
        <dbReference type="PROSITE" id="PS50862"/>
    </source>
</evidence>
<dbReference type="EC" id="6.1.1.6" evidence="13"/>
<dbReference type="PANTHER" id="PTHR42918:SF15">
    <property type="entry name" value="LYSINE--TRNA LIGASE, CHLOROPLASTIC_MITOCHONDRIAL"/>
    <property type="match status" value="1"/>
</dbReference>
<dbReference type="OrthoDB" id="9802326at2"/>
<dbReference type="NCBIfam" id="TIGR00499">
    <property type="entry name" value="lysS_bact"/>
    <property type="match status" value="1"/>
</dbReference>
<dbReference type="NCBIfam" id="NF001756">
    <property type="entry name" value="PRK00484.1"/>
    <property type="match status" value="1"/>
</dbReference>
<comment type="caution">
    <text evidence="17">The sequence shown here is derived from an EMBL/GenBank/DDBJ whole genome shotgun (WGS) entry which is preliminary data.</text>
</comment>
<dbReference type="GO" id="GO:0006430">
    <property type="term" value="P:lysyl-tRNA aminoacylation"/>
    <property type="evidence" value="ECO:0007669"/>
    <property type="project" value="UniProtKB-UniRule"/>
</dbReference>
<evidence type="ECO:0000256" key="7">
    <source>
        <dbReference type="ARBA" id="ARBA00022741"/>
    </source>
</evidence>
<gene>
    <name evidence="13" type="primary">lysS</name>
    <name evidence="17" type="ORF">C8D86_1322</name>
</gene>
<feature type="binding site" evidence="13">
    <location>
        <position position="419"/>
    </location>
    <ligand>
        <name>Mg(2+)</name>
        <dbReference type="ChEBI" id="CHEBI:18420"/>
        <label>2</label>
    </ligand>
</feature>
<comment type="similarity">
    <text evidence="2 13">Belongs to the class-II aminoacyl-tRNA synthetase family.</text>
</comment>
<dbReference type="Gene3D" id="3.30.930.10">
    <property type="entry name" value="Bira Bifunctional Protein, Domain 2"/>
    <property type="match status" value="1"/>
</dbReference>
<dbReference type="GO" id="GO:0042803">
    <property type="term" value="F:protein homodimerization activity"/>
    <property type="evidence" value="ECO:0007669"/>
    <property type="project" value="UniProtKB-ARBA"/>
</dbReference>
<accession>A0A370G8U0</accession>
<comment type="cofactor">
    <cofactor evidence="13 14">
        <name>Mg(2+)</name>
        <dbReference type="ChEBI" id="CHEBI:18420"/>
    </cofactor>
    <text evidence="13 14">Binds 3 Mg(2+) ions per subunit.</text>
</comment>
<keyword evidence="6 13" id="KW-0479">Metal-binding</keyword>
<dbReference type="InterPro" id="IPR034762">
    <property type="entry name" value="Lys-tRNA-ligase_II_bac/euk"/>
</dbReference>
<feature type="region of interest" description="Disordered" evidence="15">
    <location>
        <begin position="1"/>
        <end position="22"/>
    </location>
</feature>
<dbReference type="CDD" id="cd00775">
    <property type="entry name" value="LysRS_core"/>
    <property type="match status" value="1"/>
</dbReference>
<dbReference type="RefSeq" id="WP_114835329.1">
    <property type="nucleotide sequence ID" value="NZ_LR699114.1"/>
</dbReference>
<evidence type="ECO:0000256" key="5">
    <source>
        <dbReference type="ARBA" id="ARBA00022598"/>
    </source>
</evidence>
<feature type="compositionally biased region" description="Polar residues" evidence="15">
    <location>
        <begin position="8"/>
        <end position="19"/>
    </location>
</feature>
<dbReference type="InterPro" id="IPR012340">
    <property type="entry name" value="NA-bd_OB-fold"/>
</dbReference>
<name>A0A370G8U0_9COXI</name>
<evidence type="ECO:0000313" key="18">
    <source>
        <dbReference type="Proteomes" id="UP000254720"/>
    </source>
</evidence>
<evidence type="ECO:0000256" key="3">
    <source>
        <dbReference type="ARBA" id="ARBA00011738"/>
    </source>
</evidence>
<feature type="binding site" evidence="13">
    <location>
        <position position="419"/>
    </location>
    <ligand>
        <name>Mg(2+)</name>
        <dbReference type="ChEBI" id="CHEBI:18420"/>
        <label>1</label>
    </ligand>
</feature>
<dbReference type="GO" id="GO:0004824">
    <property type="term" value="F:lysine-tRNA ligase activity"/>
    <property type="evidence" value="ECO:0007669"/>
    <property type="project" value="UniProtKB-UniRule"/>
</dbReference>
<organism evidence="17 18">
    <name type="scientific">Aquicella lusitana</name>
    <dbReference type="NCBI Taxonomy" id="254246"/>
    <lineage>
        <taxon>Bacteria</taxon>
        <taxon>Pseudomonadati</taxon>
        <taxon>Pseudomonadota</taxon>
        <taxon>Gammaproteobacteria</taxon>
        <taxon>Legionellales</taxon>
        <taxon>Coxiellaceae</taxon>
        <taxon>Aquicella</taxon>
    </lineage>
</organism>
<keyword evidence="7 13" id="KW-0547">Nucleotide-binding</keyword>
<keyword evidence="8 13" id="KW-0067">ATP-binding</keyword>
<dbReference type="PROSITE" id="PS50862">
    <property type="entry name" value="AA_TRNA_LIGASE_II"/>
    <property type="match status" value="1"/>
</dbReference>
<dbReference type="FunFam" id="3.30.930.10:FF:000001">
    <property type="entry name" value="Lysine--tRNA ligase"/>
    <property type="match status" value="1"/>
</dbReference>
<dbReference type="EMBL" id="QQAX01000032">
    <property type="protein sequence ID" value="RDI38443.1"/>
    <property type="molecule type" value="Genomic_DNA"/>
</dbReference>
<dbReference type="Pfam" id="PF01336">
    <property type="entry name" value="tRNA_anti-codon"/>
    <property type="match status" value="1"/>
</dbReference>
<reference evidence="17 18" key="1">
    <citation type="submission" date="2018-07" db="EMBL/GenBank/DDBJ databases">
        <title>Genomic Encyclopedia of Type Strains, Phase IV (KMG-IV): sequencing the most valuable type-strain genomes for metagenomic binning, comparative biology and taxonomic classification.</title>
        <authorList>
            <person name="Goeker M."/>
        </authorList>
    </citation>
    <scope>NUCLEOTIDE SEQUENCE [LARGE SCALE GENOMIC DNA]</scope>
    <source>
        <strain evidence="17 18">DSM 16500</strain>
    </source>
</reference>
<dbReference type="PRINTS" id="PR00982">
    <property type="entry name" value="TRNASYNTHLYS"/>
</dbReference>
<keyword evidence="9 13" id="KW-0460">Magnesium</keyword>
<dbReference type="Gene3D" id="2.40.50.140">
    <property type="entry name" value="Nucleic acid-binding proteins"/>
    <property type="match status" value="1"/>
</dbReference>
<proteinExistence type="inferred from homology"/>
<keyword evidence="11 13" id="KW-0030">Aminoacyl-tRNA synthetase</keyword>
<keyword evidence="18" id="KW-1185">Reference proteome</keyword>
<evidence type="ECO:0000256" key="9">
    <source>
        <dbReference type="ARBA" id="ARBA00022842"/>
    </source>
</evidence>
<evidence type="ECO:0000256" key="15">
    <source>
        <dbReference type="SAM" id="MobiDB-lite"/>
    </source>
</evidence>
<dbReference type="SUPFAM" id="SSF50249">
    <property type="entry name" value="Nucleic acid-binding proteins"/>
    <property type="match status" value="1"/>
</dbReference>
<evidence type="ECO:0000256" key="11">
    <source>
        <dbReference type="ARBA" id="ARBA00023146"/>
    </source>
</evidence>
<keyword evidence="10 13" id="KW-0648">Protein biosynthesis</keyword>
<evidence type="ECO:0000313" key="17">
    <source>
        <dbReference type="EMBL" id="RDI38443.1"/>
    </source>
</evidence>
<protein>
    <recommendedName>
        <fullName evidence="13">Lysine--tRNA ligase</fullName>
        <ecNumber evidence="13">6.1.1.6</ecNumber>
    </recommendedName>
    <alternativeName>
        <fullName evidence="13">Lysyl-tRNA synthetase</fullName>
        <shortName evidence="13">LysRS</shortName>
    </alternativeName>
</protein>
<dbReference type="InterPro" id="IPR044136">
    <property type="entry name" value="Lys-tRNA-ligase_II_N"/>
</dbReference>
<dbReference type="Proteomes" id="UP000254720">
    <property type="component" value="Unassembled WGS sequence"/>
</dbReference>
<dbReference type="SUPFAM" id="SSF55681">
    <property type="entry name" value="Class II aaRS and biotin synthetases"/>
    <property type="match status" value="1"/>
</dbReference>
<dbReference type="GO" id="GO:0005524">
    <property type="term" value="F:ATP binding"/>
    <property type="evidence" value="ECO:0007669"/>
    <property type="project" value="UniProtKB-UniRule"/>
</dbReference>
<evidence type="ECO:0000256" key="2">
    <source>
        <dbReference type="ARBA" id="ARBA00008226"/>
    </source>
</evidence>
<dbReference type="GO" id="GO:0000049">
    <property type="term" value="F:tRNA binding"/>
    <property type="evidence" value="ECO:0007669"/>
    <property type="project" value="TreeGrafter"/>
</dbReference>
<dbReference type="InterPro" id="IPR006195">
    <property type="entry name" value="aa-tRNA-synth_II"/>
</dbReference>
<dbReference type="CDD" id="cd04322">
    <property type="entry name" value="LysRS_N"/>
    <property type="match status" value="1"/>
</dbReference>
<evidence type="ECO:0000256" key="4">
    <source>
        <dbReference type="ARBA" id="ARBA00022490"/>
    </source>
</evidence>
<dbReference type="Pfam" id="PF00152">
    <property type="entry name" value="tRNA-synt_2"/>
    <property type="match status" value="1"/>
</dbReference>
<dbReference type="AlphaFoldDB" id="A0A370G8U0"/>
<dbReference type="InterPro" id="IPR045864">
    <property type="entry name" value="aa-tRNA-synth_II/BPL/LPL"/>
</dbReference>
<evidence type="ECO:0000256" key="8">
    <source>
        <dbReference type="ARBA" id="ARBA00022840"/>
    </source>
</evidence>
<feature type="binding site" evidence="13">
    <location>
        <position position="412"/>
    </location>
    <ligand>
        <name>Mg(2+)</name>
        <dbReference type="ChEBI" id="CHEBI:18420"/>
        <label>1</label>
    </ligand>
</feature>
<dbReference type="PIRSF" id="PIRSF039101">
    <property type="entry name" value="LysRS2"/>
    <property type="match status" value="1"/>
</dbReference>
<dbReference type="InterPro" id="IPR018149">
    <property type="entry name" value="Lys-tRNA-synth_II_C"/>
</dbReference>
<dbReference type="InterPro" id="IPR004364">
    <property type="entry name" value="Aa-tRNA-synt_II"/>
</dbReference>
<evidence type="ECO:0000256" key="1">
    <source>
        <dbReference type="ARBA" id="ARBA00004496"/>
    </source>
</evidence>
<evidence type="ECO:0000256" key="12">
    <source>
        <dbReference type="ARBA" id="ARBA00048573"/>
    </source>
</evidence>